<dbReference type="RefSeq" id="WP_102064912.1">
    <property type="nucleotide sequence ID" value="NZ_PKQE01000001.1"/>
</dbReference>
<protein>
    <submittedName>
        <fullName evidence="1">Uncharacterized protein</fullName>
    </submittedName>
</protein>
<sequence length="88" mass="9156">MMKAFGKKSVDSVLAAFNQTITDLELVGQESLAQADRAEQDRIEAEARRNAAMTEASRAAAVADRLKTLVASDAMGGVGLGFGLAAAE</sequence>
<evidence type="ECO:0000313" key="1">
    <source>
        <dbReference type="EMBL" id="PLC44501.1"/>
    </source>
</evidence>
<dbReference type="AlphaFoldDB" id="A0A2N4TXS6"/>
<organism evidence="1 2">
    <name type="scientific">Ralstonia pickettii</name>
    <name type="common">Burkholderia pickettii</name>
    <dbReference type="NCBI Taxonomy" id="329"/>
    <lineage>
        <taxon>Bacteria</taxon>
        <taxon>Pseudomonadati</taxon>
        <taxon>Pseudomonadota</taxon>
        <taxon>Betaproteobacteria</taxon>
        <taxon>Burkholderiales</taxon>
        <taxon>Burkholderiaceae</taxon>
        <taxon>Ralstonia</taxon>
    </lineage>
</organism>
<proteinExistence type="predicted"/>
<evidence type="ECO:0000313" key="2">
    <source>
        <dbReference type="Proteomes" id="UP000234456"/>
    </source>
</evidence>
<name>A0A2N4TXS6_RALPI</name>
<gene>
    <name evidence="1" type="ORF">C0Q88_07425</name>
</gene>
<dbReference type="Proteomes" id="UP000234456">
    <property type="component" value="Unassembled WGS sequence"/>
</dbReference>
<accession>A0A2N4TXS6</accession>
<reference evidence="1 2" key="1">
    <citation type="submission" date="2017-12" db="EMBL/GenBank/DDBJ databases">
        <title>Draft genome sequence of Ralstonia pickettii 52.</title>
        <authorList>
            <person name="Zheng B."/>
        </authorList>
    </citation>
    <scope>NUCLEOTIDE SEQUENCE [LARGE SCALE GENOMIC DNA]</scope>
    <source>
        <strain evidence="1 2">52</strain>
    </source>
</reference>
<dbReference type="EMBL" id="PKQE01000001">
    <property type="protein sequence ID" value="PLC44501.1"/>
    <property type="molecule type" value="Genomic_DNA"/>
</dbReference>
<comment type="caution">
    <text evidence="1">The sequence shown here is derived from an EMBL/GenBank/DDBJ whole genome shotgun (WGS) entry which is preliminary data.</text>
</comment>